<accession>A0ABU8SL29</accession>
<organism evidence="2 3">
    <name type="scientific">Nicoliella lavandulae</name>
    <dbReference type="NCBI Taxonomy" id="3082954"/>
    <lineage>
        <taxon>Bacteria</taxon>
        <taxon>Bacillati</taxon>
        <taxon>Bacillota</taxon>
        <taxon>Bacilli</taxon>
        <taxon>Lactobacillales</taxon>
        <taxon>Lactobacillaceae</taxon>
        <taxon>Nicoliella</taxon>
    </lineage>
</organism>
<dbReference type="InterPro" id="IPR006680">
    <property type="entry name" value="Amidohydro-rel"/>
</dbReference>
<dbReference type="Pfam" id="PF01979">
    <property type="entry name" value="Amidohydro_1"/>
    <property type="match status" value="1"/>
</dbReference>
<gene>
    <name evidence="2" type="ORF">R4146_01860</name>
</gene>
<dbReference type="InterPro" id="IPR057744">
    <property type="entry name" value="OTAase-like"/>
</dbReference>
<protein>
    <submittedName>
        <fullName evidence="2">Amidohydrolase family protein</fullName>
    </submittedName>
</protein>
<name>A0ABU8SL29_9LACO</name>
<evidence type="ECO:0000313" key="2">
    <source>
        <dbReference type="EMBL" id="MEJ6399927.1"/>
    </source>
</evidence>
<evidence type="ECO:0000313" key="3">
    <source>
        <dbReference type="Proteomes" id="UP001370590"/>
    </source>
</evidence>
<dbReference type="SUPFAM" id="SSF51556">
    <property type="entry name" value="Metallo-dependent hydrolases"/>
    <property type="match status" value="1"/>
</dbReference>
<proteinExistence type="predicted"/>
<keyword evidence="3" id="KW-1185">Reference proteome</keyword>
<dbReference type="Gene3D" id="3.20.20.140">
    <property type="entry name" value="Metal-dependent hydrolases"/>
    <property type="match status" value="1"/>
</dbReference>
<comment type="caution">
    <text evidence="2">The sequence shown here is derived from an EMBL/GenBank/DDBJ whole genome shotgun (WGS) entry which is preliminary data.</text>
</comment>
<evidence type="ECO:0000259" key="1">
    <source>
        <dbReference type="Pfam" id="PF01979"/>
    </source>
</evidence>
<dbReference type="PANTHER" id="PTHR43135">
    <property type="entry name" value="ALPHA-D-RIBOSE 1-METHYLPHOSPHONATE 5-TRIPHOSPHATE DIPHOSPHATASE"/>
    <property type="match status" value="1"/>
</dbReference>
<dbReference type="EMBL" id="JAWMWH010000001">
    <property type="protein sequence ID" value="MEJ6399927.1"/>
    <property type="molecule type" value="Genomic_DNA"/>
</dbReference>
<dbReference type="Proteomes" id="UP001370590">
    <property type="component" value="Unassembled WGS sequence"/>
</dbReference>
<dbReference type="CDD" id="cd01299">
    <property type="entry name" value="Met_dep_hydrolase_A"/>
    <property type="match status" value="1"/>
</dbReference>
<dbReference type="InterPro" id="IPR032466">
    <property type="entry name" value="Metal_Hydrolase"/>
</dbReference>
<dbReference type="InterPro" id="IPR051781">
    <property type="entry name" value="Metallo-dep_Hydrolase"/>
</dbReference>
<dbReference type="SUPFAM" id="SSF51338">
    <property type="entry name" value="Composite domain of metallo-dependent hydrolases"/>
    <property type="match status" value="1"/>
</dbReference>
<feature type="domain" description="Amidohydrolase-related" evidence="1">
    <location>
        <begin position="21"/>
        <end position="354"/>
    </location>
</feature>
<sequence length="361" mass="39564">MGTDQSQVPEAEQVVDVHGQYIMPGLINAHTHITNDPTKSDGGVKNIVETTVDAIKFLHQLLKSGCTYIRQCGSTYGADVDINQLIQQGKIKQVPNVMASGRAFTMTGGHGDYPHGGYVVDSPDEMRKKVRENFKHGAECIKIMASGGVMSPGDRMDEAQLTVEEMKVAVYEAHNKHAIVAAHAEGNPAIQNVIDAGVDSIEHGFYITNAQIEQIKVQNIYLVPTIVAAWSVATFGKDELPAWEYNKMSEAMDDAYANINNAYQKGAKIALGTDAGTPYNDFEMTTPKEIELLVDKEGFTNFDALHTSYHSAELMGISDEYGSIEPGKMADFIIMRANPLADVKAVQQTDKQVYKNGIREF</sequence>
<reference evidence="2 3" key="1">
    <citation type="submission" date="2023-10" db="EMBL/GenBank/DDBJ databases">
        <title>Nicoliella lavandulae sp. nov. isolated from Lavandula angustifolia flowers.</title>
        <authorList>
            <person name="Alcantara C."/>
            <person name="Zuniga M."/>
            <person name="Landete J.M."/>
            <person name="Monedero V."/>
        </authorList>
    </citation>
    <scope>NUCLEOTIDE SEQUENCE [LARGE SCALE GENOMIC DNA]</scope>
    <source>
        <strain evidence="2 3">Es01</strain>
    </source>
</reference>
<dbReference type="Gene3D" id="2.30.40.10">
    <property type="entry name" value="Urease, subunit C, domain 1"/>
    <property type="match status" value="1"/>
</dbReference>
<dbReference type="PANTHER" id="PTHR43135:SF3">
    <property type="entry name" value="ALPHA-D-RIBOSE 1-METHYLPHOSPHONATE 5-TRIPHOSPHATE DIPHOSPHATASE"/>
    <property type="match status" value="1"/>
</dbReference>
<dbReference type="RefSeq" id="WP_339959759.1">
    <property type="nucleotide sequence ID" value="NZ_JAWMWH010000001.1"/>
</dbReference>
<dbReference type="InterPro" id="IPR011059">
    <property type="entry name" value="Metal-dep_hydrolase_composite"/>
</dbReference>